<dbReference type="GO" id="GO:0016301">
    <property type="term" value="F:kinase activity"/>
    <property type="evidence" value="ECO:0007669"/>
    <property type="project" value="InterPro"/>
</dbReference>
<dbReference type="PANTHER" id="PTHR10285">
    <property type="entry name" value="URIDINE KINASE"/>
    <property type="match status" value="1"/>
</dbReference>
<reference evidence="3" key="2">
    <citation type="submission" date="2022-06" db="EMBL/GenBank/DDBJ databases">
        <title>Draft genome sequence of Burkholderia glumae strain GR20004 isolated from rice panicle showing bacterial panicle blight.</title>
        <authorList>
            <person name="Choi S.Y."/>
            <person name="Lee Y.H."/>
        </authorList>
    </citation>
    <scope>NUCLEOTIDE SEQUENCE</scope>
    <source>
        <strain evidence="3">GR20004</strain>
    </source>
</reference>
<dbReference type="EMBL" id="CP065600">
    <property type="protein sequence ID" value="QPQ89610.1"/>
    <property type="molecule type" value="Genomic_DNA"/>
</dbReference>
<evidence type="ECO:0000313" key="3">
    <source>
        <dbReference type="EMBL" id="USS42257.1"/>
    </source>
</evidence>
<dbReference type="Pfam" id="PF00485">
    <property type="entry name" value="PRK"/>
    <property type="match status" value="1"/>
</dbReference>
<evidence type="ECO:0000313" key="5">
    <source>
        <dbReference type="Proteomes" id="UP001056386"/>
    </source>
</evidence>
<dbReference type="Gene3D" id="3.40.50.300">
    <property type="entry name" value="P-loop containing nucleotide triphosphate hydrolases"/>
    <property type="match status" value="1"/>
</dbReference>
<evidence type="ECO:0000313" key="4">
    <source>
        <dbReference type="Proteomes" id="UP000594892"/>
    </source>
</evidence>
<organism evidence="2 4">
    <name type="scientific">Burkholderia glumae</name>
    <name type="common">Pseudomonas glumae</name>
    <dbReference type="NCBI Taxonomy" id="337"/>
    <lineage>
        <taxon>Bacteria</taxon>
        <taxon>Pseudomonadati</taxon>
        <taxon>Pseudomonadota</taxon>
        <taxon>Betaproteobacteria</taxon>
        <taxon>Burkholderiales</taxon>
        <taxon>Burkholderiaceae</taxon>
        <taxon>Burkholderia</taxon>
    </lineage>
</organism>
<accession>A0AAP9Y001</accession>
<evidence type="ECO:0000313" key="2">
    <source>
        <dbReference type="EMBL" id="QPQ89610.1"/>
    </source>
</evidence>
<gene>
    <name evidence="2" type="ORF">I6H06_08200</name>
    <name evidence="3" type="ORF">NFI99_08490</name>
</gene>
<sequence>MSTTREVEFAVLLAQLREATPGARRLVAVAGPPGAGKSTFAARLVAALNDGAPGHAALLSMDGFHYDDRVLNARGQRARKGAPHTFDVDGLAALLARLAADDGREIAVPVFDREIEIARAGAAIVPAAARIVVVEGNYLLLDDAAWAPLRAMFDTTVMLAVPRAVLIERLAARWQGYGMDEAAILAKLDGNDLPNVDLVLGGSVPADFLVANG</sequence>
<dbReference type="SUPFAM" id="SSF52540">
    <property type="entry name" value="P-loop containing nucleoside triphosphate hydrolases"/>
    <property type="match status" value="1"/>
</dbReference>
<feature type="domain" description="Phosphoribulokinase/uridine kinase" evidence="1">
    <location>
        <begin position="27"/>
        <end position="165"/>
    </location>
</feature>
<dbReference type="RefSeq" id="WP_015877663.1">
    <property type="nucleotide sequence ID" value="NZ_CP021075.1"/>
</dbReference>
<dbReference type="GeneID" id="45694331"/>
<dbReference type="Proteomes" id="UP000594892">
    <property type="component" value="Chromosome 1"/>
</dbReference>
<keyword evidence="5" id="KW-1185">Reference proteome</keyword>
<dbReference type="InterPro" id="IPR006083">
    <property type="entry name" value="PRK/URK"/>
</dbReference>
<dbReference type="AlphaFoldDB" id="A0AAP9Y001"/>
<name>A0AAP9Y001_BURGL</name>
<dbReference type="InterPro" id="IPR027417">
    <property type="entry name" value="P-loop_NTPase"/>
</dbReference>
<dbReference type="EMBL" id="CP099583">
    <property type="protein sequence ID" value="USS42257.1"/>
    <property type="molecule type" value="Genomic_DNA"/>
</dbReference>
<dbReference type="GO" id="GO:0005524">
    <property type="term" value="F:ATP binding"/>
    <property type="evidence" value="ECO:0007669"/>
    <property type="project" value="InterPro"/>
</dbReference>
<evidence type="ECO:0000259" key="1">
    <source>
        <dbReference type="Pfam" id="PF00485"/>
    </source>
</evidence>
<protein>
    <submittedName>
        <fullName evidence="2">AAA family ATPase</fullName>
    </submittedName>
</protein>
<proteinExistence type="predicted"/>
<reference evidence="2 4" key="1">
    <citation type="submission" date="2020-12" db="EMBL/GenBank/DDBJ databases">
        <title>FDA dAtabase for Regulatory Grade micrObial Sequences (FDA-ARGOS): Supporting development and validation of Infectious Disease Dx tests.</title>
        <authorList>
            <person name="Minogue T."/>
            <person name="Wolcott M."/>
            <person name="Wasieloski L."/>
            <person name="Aguilar W."/>
            <person name="Moore D."/>
            <person name="Jaissle J."/>
            <person name="Tallon L."/>
            <person name="Sadzewicz L."/>
            <person name="Zhao X."/>
            <person name="Boylan J."/>
            <person name="Ott S."/>
            <person name="Bowen H."/>
            <person name="Vavikolanu K."/>
            <person name="Mehta A."/>
            <person name="Aluvathingal J."/>
            <person name="Nadendla S."/>
            <person name="Yan Y."/>
            <person name="Sichtig H."/>
        </authorList>
    </citation>
    <scope>NUCLEOTIDE SEQUENCE [LARGE SCALE GENOMIC DNA]</scope>
    <source>
        <strain evidence="2 4">FDAARGOS_949</strain>
    </source>
</reference>
<dbReference type="Proteomes" id="UP001056386">
    <property type="component" value="Chromosome 2"/>
</dbReference>